<dbReference type="PROSITE" id="PS00041">
    <property type="entry name" value="HTH_ARAC_FAMILY_1"/>
    <property type="match status" value="1"/>
</dbReference>
<dbReference type="InterPro" id="IPR020449">
    <property type="entry name" value="Tscrpt_reg_AraC-type_HTH"/>
</dbReference>
<evidence type="ECO:0000313" key="6">
    <source>
        <dbReference type="EMBL" id="GLQ74406.1"/>
    </source>
</evidence>
<dbReference type="Pfam" id="PF12833">
    <property type="entry name" value="HTH_18"/>
    <property type="match status" value="1"/>
</dbReference>
<evidence type="ECO:0000256" key="4">
    <source>
        <dbReference type="ARBA" id="ARBA00023163"/>
    </source>
</evidence>
<gene>
    <name evidence="6" type="ORF">GCM10007932_37670</name>
</gene>
<protein>
    <submittedName>
        <fullName evidence="6">AraC family transcriptional regulator</fullName>
    </submittedName>
</protein>
<dbReference type="PANTHER" id="PTHR46796">
    <property type="entry name" value="HTH-TYPE TRANSCRIPTIONAL ACTIVATOR RHAS-RELATED"/>
    <property type="match status" value="1"/>
</dbReference>
<dbReference type="GO" id="GO:0003700">
    <property type="term" value="F:DNA-binding transcription factor activity"/>
    <property type="evidence" value="ECO:0007669"/>
    <property type="project" value="InterPro"/>
</dbReference>
<dbReference type="InterPro" id="IPR009057">
    <property type="entry name" value="Homeodomain-like_sf"/>
</dbReference>
<dbReference type="SUPFAM" id="SSF46689">
    <property type="entry name" value="Homeodomain-like"/>
    <property type="match status" value="2"/>
</dbReference>
<dbReference type="RefSeq" id="WP_126608555.1">
    <property type="nucleotide sequence ID" value="NZ_AP025145.1"/>
</dbReference>
<keyword evidence="3" id="KW-0010">Activator</keyword>
<dbReference type="InterPro" id="IPR018062">
    <property type="entry name" value="HTH_AraC-typ_CS"/>
</dbReference>
<proteinExistence type="predicted"/>
<dbReference type="Proteomes" id="UP001156690">
    <property type="component" value="Unassembled WGS sequence"/>
</dbReference>
<sequence>MRRKITIRTYTRSSQGHSHTYYQVLIPTRGFIDLKMDGEPLSLSYGDCLVIPPDCYHEFQAREDFRFLVVDAADLPEALVGLNNAVIPLNEAANNYVQFIEKQLDADFSSEVENQILALLFELLAMQDLNSKIDLRIKKAVQFINQDIAKNHTIKELANIACLSQTQFKHLFLKHIKLTPLKYLAKVRMERARILLNNTDLPINQVSEKVGFACPSSFTRSFSAYYSLSPKRYRSQITE</sequence>
<dbReference type="Gene3D" id="1.10.10.60">
    <property type="entry name" value="Homeodomain-like"/>
    <property type="match status" value="2"/>
</dbReference>
<reference evidence="7" key="1">
    <citation type="journal article" date="2019" name="Int. J. Syst. Evol. Microbiol.">
        <title>The Global Catalogue of Microorganisms (GCM) 10K type strain sequencing project: providing services to taxonomists for standard genome sequencing and annotation.</title>
        <authorList>
            <consortium name="The Broad Institute Genomics Platform"/>
            <consortium name="The Broad Institute Genome Sequencing Center for Infectious Disease"/>
            <person name="Wu L."/>
            <person name="Ma J."/>
        </authorList>
    </citation>
    <scope>NUCLEOTIDE SEQUENCE [LARGE SCALE GENOMIC DNA]</scope>
    <source>
        <strain evidence="7">NBRC 15640</strain>
    </source>
</reference>
<dbReference type="Pfam" id="PF02311">
    <property type="entry name" value="AraC_binding"/>
    <property type="match status" value="1"/>
</dbReference>
<evidence type="ECO:0000256" key="2">
    <source>
        <dbReference type="ARBA" id="ARBA00023125"/>
    </source>
</evidence>
<dbReference type="InterPro" id="IPR018060">
    <property type="entry name" value="HTH_AraC"/>
</dbReference>
<dbReference type="AlphaFoldDB" id="A0AAV5NUL7"/>
<keyword evidence="2" id="KW-0238">DNA-binding</keyword>
<dbReference type="GO" id="GO:0043565">
    <property type="term" value="F:sequence-specific DNA binding"/>
    <property type="evidence" value="ECO:0007669"/>
    <property type="project" value="InterPro"/>
</dbReference>
<keyword evidence="1" id="KW-0805">Transcription regulation</keyword>
<dbReference type="InterPro" id="IPR014710">
    <property type="entry name" value="RmlC-like_jellyroll"/>
</dbReference>
<dbReference type="PROSITE" id="PS01124">
    <property type="entry name" value="HTH_ARAC_FAMILY_2"/>
    <property type="match status" value="1"/>
</dbReference>
<evidence type="ECO:0000313" key="7">
    <source>
        <dbReference type="Proteomes" id="UP001156690"/>
    </source>
</evidence>
<dbReference type="SUPFAM" id="SSF51182">
    <property type="entry name" value="RmlC-like cupins"/>
    <property type="match status" value="1"/>
</dbReference>
<accession>A0AAV5NUL7</accession>
<dbReference type="EMBL" id="BSNX01000055">
    <property type="protein sequence ID" value="GLQ74406.1"/>
    <property type="molecule type" value="Genomic_DNA"/>
</dbReference>
<dbReference type="PRINTS" id="PR00032">
    <property type="entry name" value="HTHARAC"/>
</dbReference>
<evidence type="ECO:0000256" key="1">
    <source>
        <dbReference type="ARBA" id="ARBA00023015"/>
    </source>
</evidence>
<evidence type="ECO:0000259" key="5">
    <source>
        <dbReference type="PROSITE" id="PS01124"/>
    </source>
</evidence>
<feature type="domain" description="HTH araC/xylS-type" evidence="5">
    <location>
        <begin position="138"/>
        <end position="236"/>
    </location>
</feature>
<name>A0AAV5NUL7_9VIBR</name>
<dbReference type="SMART" id="SM00342">
    <property type="entry name" value="HTH_ARAC"/>
    <property type="match status" value="1"/>
</dbReference>
<dbReference type="InterPro" id="IPR050204">
    <property type="entry name" value="AraC_XylS_family_regulators"/>
</dbReference>
<dbReference type="PANTHER" id="PTHR46796:SF13">
    <property type="entry name" value="HTH-TYPE TRANSCRIPTIONAL ACTIVATOR RHAS"/>
    <property type="match status" value="1"/>
</dbReference>
<dbReference type="InterPro" id="IPR011051">
    <property type="entry name" value="RmlC_Cupin_sf"/>
</dbReference>
<keyword evidence="7" id="KW-1185">Reference proteome</keyword>
<keyword evidence="4" id="KW-0804">Transcription</keyword>
<dbReference type="Gene3D" id="2.60.120.10">
    <property type="entry name" value="Jelly Rolls"/>
    <property type="match status" value="1"/>
</dbReference>
<comment type="caution">
    <text evidence="6">The sequence shown here is derived from an EMBL/GenBank/DDBJ whole genome shotgun (WGS) entry which is preliminary data.</text>
</comment>
<evidence type="ECO:0000256" key="3">
    <source>
        <dbReference type="ARBA" id="ARBA00023159"/>
    </source>
</evidence>
<organism evidence="6 7">
    <name type="scientific">Vibrio penaeicida</name>
    <dbReference type="NCBI Taxonomy" id="104609"/>
    <lineage>
        <taxon>Bacteria</taxon>
        <taxon>Pseudomonadati</taxon>
        <taxon>Pseudomonadota</taxon>
        <taxon>Gammaproteobacteria</taxon>
        <taxon>Vibrionales</taxon>
        <taxon>Vibrionaceae</taxon>
        <taxon>Vibrio</taxon>
    </lineage>
</organism>
<dbReference type="InterPro" id="IPR003313">
    <property type="entry name" value="AraC-bd"/>
</dbReference>